<name>A0A9Q0AI15_9PEZI</name>
<dbReference type="InterPro" id="IPR002401">
    <property type="entry name" value="Cyt_P450_E_grp-I"/>
</dbReference>
<accession>A0A9Q0AI15</accession>
<dbReference type="EMBL" id="JAFIMR010000063">
    <property type="protein sequence ID" value="KAI1852146.1"/>
    <property type="molecule type" value="Genomic_DNA"/>
</dbReference>
<dbReference type="Gene3D" id="1.10.630.10">
    <property type="entry name" value="Cytochrome P450"/>
    <property type="match status" value="1"/>
</dbReference>
<evidence type="ECO:0000313" key="8">
    <source>
        <dbReference type="Proteomes" id="UP000829685"/>
    </source>
</evidence>
<keyword evidence="4" id="KW-0560">Oxidoreductase</keyword>
<dbReference type="InterPro" id="IPR036396">
    <property type="entry name" value="Cyt_P450_sf"/>
</dbReference>
<gene>
    <name evidence="7" type="ORF">JX265_013117</name>
</gene>
<dbReference type="CDD" id="cd11059">
    <property type="entry name" value="CYP_fungal"/>
    <property type="match status" value="1"/>
</dbReference>
<evidence type="ECO:0000256" key="2">
    <source>
        <dbReference type="ARBA" id="ARBA00022617"/>
    </source>
</evidence>
<dbReference type="SUPFAM" id="SSF48264">
    <property type="entry name" value="Cytochrome P450"/>
    <property type="match status" value="1"/>
</dbReference>
<reference evidence="7" key="1">
    <citation type="submission" date="2021-03" db="EMBL/GenBank/DDBJ databases">
        <title>Revisited historic fungal species revealed as producer of novel bioactive compounds through whole genome sequencing and comparative genomics.</title>
        <authorList>
            <person name="Vignolle G.A."/>
            <person name="Hochenegger N."/>
            <person name="Mach R.L."/>
            <person name="Mach-Aigner A.R."/>
            <person name="Javad Rahimi M."/>
            <person name="Salim K.A."/>
            <person name="Chan C.M."/>
            <person name="Lim L.B.L."/>
            <person name="Cai F."/>
            <person name="Druzhinina I.S."/>
            <person name="U'Ren J.M."/>
            <person name="Derntl C."/>
        </authorList>
    </citation>
    <scope>NUCLEOTIDE SEQUENCE</scope>
    <source>
        <strain evidence="7">TUCIM 5799</strain>
    </source>
</reference>
<dbReference type="Pfam" id="PF00067">
    <property type="entry name" value="p450"/>
    <property type="match status" value="1"/>
</dbReference>
<proteinExistence type="inferred from homology"/>
<organism evidence="7 8">
    <name type="scientific">Neoarthrinium moseri</name>
    <dbReference type="NCBI Taxonomy" id="1658444"/>
    <lineage>
        <taxon>Eukaryota</taxon>
        <taxon>Fungi</taxon>
        <taxon>Dikarya</taxon>
        <taxon>Ascomycota</taxon>
        <taxon>Pezizomycotina</taxon>
        <taxon>Sordariomycetes</taxon>
        <taxon>Xylariomycetidae</taxon>
        <taxon>Amphisphaeriales</taxon>
        <taxon>Apiosporaceae</taxon>
        <taxon>Neoarthrinium</taxon>
    </lineage>
</organism>
<evidence type="ECO:0000313" key="7">
    <source>
        <dbReference type="EMBL" id="KAI1852146.1"/>
    </source>
</evidence>
<dbReference type="PRINTS" id="PR00463">
    <property type="entry name" value="EP450I"/>
</dbReference>
<evidence type="ECO:0000256" key="4">
    <source>
        <dbReference type="ARBA" id="ARBA00023002"/>
    </source>
</evidence>
<sequence>MYYIDGLHKVYGPIVRIAPHEVAIADLEAFSEIHRIGGGFLKSAWYDNAAVGNEPGIFSMRNPKEHAQRRRMFARGFSKSGLRSNWEDIVRDTVEEAVARIKAEATHGTTDALKWWTLMAADVVSQLAFGHSFEMVRRGEKSDFNKALEKTLMSGAMQRELPLVFAIMRFIPLESVQRIVTAEDVLYEHGTKAVMKFREGGGHLNLFSQMISESESNEKSTLSDQTVWREASNLIFAGSDTTATTMTYLTWVVLKMPSLRERLEEEVAALSPGFRDQDLEELPLLNAVIDEVLRLYGAAPGSLPRNVPEGGATLGGYFLPAGTVVSTQAFTFHRDSAIFPDPLKFDESRFLKPQTPAQKVAFHPFGAGARSCQGFHLARMELRYAAAYFFRECRDARLGDNMSDSMMEMESFFLIAPKAHRCDVTIAPRP</sequence>
<protein>
    <recommendedName>
        <fullName evidence="9">Cytochrome P450</fullName>
    </recommendedName>
</protein>
<evidence type="ECO:0000256" key="5">
    <source>
        <dbReference type="ARBA" id="ARBA00023004"/>
    </source>
</evidence>
<evidence type="ECO:0000256" key="3">
    <source>
        <dbReference type="ARBA" id="ARBA00022723"/>
    </source>
</evidence>
<feature type="binding site" description="axial binding residue" evidence="6">
    <location>
        <position position="372"/>
    </location>
    <ligand>
        <name>heme</name>
        <dbReference type="ChEBI" id="CHEBI:30413"/>
    </ligand>
    <ligandPart>
        <name>Fe</name>
        <dbReference type="ChEBI" id="CHEBI:18248"/>
    </ligandPart>
</feature>
<keyword evidence="5 6" id="KW-0408">Iron</keyword>
<dbReference type="GO" id="GO:0020037">
    <property type="term" value="F:heme binding"/>
    <property type="evidence" value="ECO:0007669"/>
    <property type="project" value="InterPro"/>
</dbReference>
<comment type="cofactor">
    <cofactor evidence="6">
        <name>heme</name>
        <dbReference type="ChEBI" id="CHEBI:30413"/>
    </cofactor>
</comment>
<dbReference type="GO" id="GO:0005506">
    <property type="term" value="F:iron ion binding"/>
    <property type="evidence" value="ECO:0007669"/>
    <property type="project" value="InterPro"/>
</dbReference>
<keyword evidence="3 6" id="KW-0479">Metal-binding</keyword>
<dbReference type="InterPro" id="IPR050121">
    <property type="entry name" value="Cytochrome_P450_monoxygenase"/>
</dbReference>
<dbReference type="GO" id="GO:0016705">
    <property type="term" value="F:oxidoreductase activity, acting on paired donors, with incorporation or reduction of molecular oxygen"/>
    <property type="evidence" value="ECO:0007669"/>
    <property type="project" value="InterPro"/>
</dbReference>
<keyword evidence="8" id="KW-1185">Reference proteome</keyword>
<dbReference type="PRINTS" id="PR00385">
    <property type="entry name" value="P450"/>
</dbReference>
<dbReference type="GO" id="GO:0004497">
    <property type="term" value="F:monooxygenase activity"/>
    <property type="evidence" value="ECO:0007669"/>
    <property type="project" value="InterPro"/>
</dbReference>
<dbReference type="PANTHER" id="PTHR24305:SF96">
    <property type="entry name" value="CYTOCHROME P450 MONOOXYGENASE STCB-RELATED"/>
    <property type="match status" value="1"/>
</dbReference>
<dbReference type="AlphaFoldDB" id="A0A9Q0AI15"/>
<evidence type="ECO:0000256" key="6">
    <source>
        <dbReference type="PIRSR" id="PIRSR602401-1"/>
    </source>
</evidence>
<comment type="similarity">
    <text evidence="1">Belongs to the cytochrome P450 family.</text>
</comment>
<evidence type="ECO:0008006" key="9">
    <source>
        <dbReference type="Google" id="ProtNLM"/>
    </source>
</evidence>
<dbReference type="Proteomes" id="UP000829685">
    <property type="component" value="Unassembled WGS sequence"/>
</dbReference>
<dbReference type="PANTHER" id="PTHR24305">
    <property type="entry name" value="CYTOCHROME P450"/>
    <property type="match status" value="1"/>
</dbReference>
<evidence type="ECO:0000256" key="1">
    <source>
        <dbReference type="ARBA" id="ARBA00010617"/>
    </source>
</evidence>
<keyword evidence="2 6" id="KW-0349">Heme</keyword>
<comment type="caution">
    <text evidence="7">The sequence shown here is derived from an EMBL/GenBank/DDBJ whole genome shotgun (WGS) entry which is preliminary data.</text>
</comment>
<dbReference type="InterPro" id="IPR001128">
    <property type="entry name" value="Cyt_P450"/>
</dbReference>